<evidence type="ECO:0000313" key="3">
    <source>
        <dbReference type="EMBL" id="MEX3595929.1"/>
    </source>
</evidence>
<dbReference type="RefSeq" id="WP_344225583.1">
    <property type="nucleotide sequence ID" value="NZ_JAYWLU010000019.1"/>
</dbReference>
<dbReference type="Proteomes" id="UP001558481">
    <property type="component" value="Unassembled WGS sequence"/>
</dbReference>
<keyword evidence="2" id="KW-0560">Oxidoreductase</keyword>
<dbReference type="Pfam" id="PF00106">
    <property type="entry name" value="adh_short"/>
    <property type="match status" value="1"/>
</dbReference>
<dbReference type="InterPro" id="IPR002347">
    <property type="entry name" value="SDR_fam"/>
</dbReference>
<reference evidence="3 4" key="1">
    <citation type="journal article" date="2024" name="Fungal Genet. Biol.">
        <title>The porcine skin microbiome exhibits broad fungal antagonism.</title>
        <authorList>
            <person name="De La Cruz K.F."/>
            <person name="Townsend E.C."/>
            <person name="Alex Cheong J.Z."/>
            <person name="Salamzade R."/>
            <person name="Liu A."/>
            <person name="Sandstrom S."/>
            <person name="Davila E."/>
            <person name="Huang L."/>
            <person name="Xu K.H."/>
            <person name="Wu S.Y."/>
            <person name="Meudt J.J."/>
            <person name="Shanmuganayagam D."/>
            <person name="Gibson A.L.F."/>
            <person name="Kalan L.R."/>
        </authorList>
    </citation>
    <scope>NUCLEOTIDE SEQUENCE [LARGE SCALE GENOMIC DNA]</scope>
    <source>
        <strain evidence="3 4">LK2625</strain>
    </source>
</reference>
<protein>
    <submittedName>
        <fullName evidence="3">SDR family NAD(P)-dependent oxidoreductase</fullName>
    </submittedName>
</protein>
<dbReference type="EMBL" id="JAYWLU010000019">
    <property type="protein sequence ID" value="MEX3595929.1"/>
    <property type="molecule type" value="Genomic_DNA"/>
</dbReference>
<dbReference type="PRINTS" id="PR00081">
    <property type="entry name" value="GDHRDH"/>
</dbReference>
<dbReference type="Gene3D" id="3.40.50.720">
    <property type="entry name" value="NAD(P)-binding Rossmann-like Domain"/>
    <property type="match status" value="1"/>
</dbReference>
<keyword evidence="4" id="KW-1185">Reference proteome</keyword>
<comment type="similarity">
    <text evidence="1">Belongs to the short-chain dehydrogenases/reductases (SDR) family.</text>
</comment>
<sequence>MNTSLCSGSRLKTSRSIFLRHTGRAFVWVSERFIRIPRPSSIITVRTALGRATAQWPESDRAAYRWGMDPVPLTTLDLPDQSGRTWLITGATSGIGRELALAVAAAGGRVVAPARNREKAASLVAAASGRAGSVETPHMDLADLASVHRFAESLTTDIDVLVNNAGAVSPRRRETADGFELLLGTNFLGPFALTNLVADRVRERIVITGSDSYKVGRVDLDDPHFRSRRWNPMSAYAQSKLCDMLWARALQERLGSRVPVTLAHPGWAATGIQNVTGSKLLDRAIVAVTSPFSQSAEDGALPLAEAAVGDHPPLSYIGPDGFMKWRGKPEVQEVSRRGRSAVGAEEVWALGVRETGTDLA</sequence>
<comment type="caution">
    <text evidence="3">The sequence shown here is derived from an EMBL/GenBank/DDBJ whole genome shotgun (WGS) entry which is preliminary data.</text>
</comment>
<evidence type="ECO:0000313" key="4">
    <source>
        <dbReference type="Proteomes" id="UP001558481"/>
    </source>
</evidence>
<dbReference type="InterPro" id="IPR036291">
    <property type="entry name" value="NAD(P)-bd_dom_sf"/>
</dbReference>
<proteinExistence type="inferred from homology"/>
<accession>A0ABV3V575</accession>
<evidence type="ECO:0000256" key="2">
    <source>
        <dbReference type="ARBA" id="ARBA00023002"/>
    </source>
</evidence>
<dbReference type="SUPFAM" id="SSF51735">
    <property type="entry name" value="NAD(P)-binding Rossmann-fold domains"/>
    <property type="match status" value="1"/>
</dbReference>
<dbReference type="PANTHER" id="PTHR24320:SF148">
    <property type="entry name" value="NAD(P)-BINDING ROSSMANN-FOLD SUPERFAMILY PROTEIN"/>
    <property type="match status" value="1"/>
</dbReference>
<gene>
    <name evidence="3" type="ORF">VVR66_14525</name>
</gene>
<organism evidence="3 4">
    <name type="scientific">Kocuria carniphila</name>
    <dbReference type="NCBI Taxonomy" id="262208"/>
    <lineage>
        <taxon>Bacteria</taxon>
        <taxon>Bacillati</taxon>
        <taxon>Actinomycetota</taxon>
        <taxon>Actinomycetes</taxon>
        <taxon>Micrococcales</taxon>
        <taxon>Micrococcaceae</taxon>
        <taxon>Kocuria</taxon>
    </lineage>
</organism>
<evidence type="ECO:0000256" key="1">
    <source>
        <dbReference type="ARBA" id="ARBA00006484"/>
    </source>
</evidence>
<name>A0ABV3V575_9MICC</name>
<dbReference type="PANTHER" id="PTHR24320">
    <property type="entry name" value="RETINOL DEHYDROGENASE"/>
    <property type="match status" value="1"/>
</dbReference>